<keyword evidence="2" id="KW-1133">Transmembrane helix</keyword>
<evidence type="ECO:0000259" key="4">
    <source>
        <dbReference type="Pfam" id="PF10531"/>
    </source>
</evidence>
<proteinExistence type="predicted"/>
<protein>
    <submittedName>
        <fullName evidence="5">Polysaccharide biosynthesis/export family protein</fullName>
    </submittedName>
</protein>
<feature type="domain" description="Polysaccharide export protein N-terminal" evidence="3">
    <location>
        <begin position="17"/>
        <end position="110"/>
    </location>
</feature>
<dbReference type="InterPro" id="IPR003715">
    <property type="entry name" value="Poly_export_N"/>
</dbReference>
<evidence type="ECO:0000259" key="3">
    <source>
        <dbReference type="Pfam" id="PF02563"/>
    </source>
</evidence>
<dbReference type="PANTHER" id="PTHR33619:SF3">
    <property type="entry name" value="POLYSACCHARIDE EXPORT PROTEIN GFCE-RELATED"/>
    <property type="match status" value="1"/>
</dbReference>
<name>A0ABT6FYR4_9FLAO</name>
<dbReference type="EMBL" id="JARSBN010000001">
    <property type="protein sequence ID" value="MDG4714764.1"/>
    <property type="molecule type" value="Genomic_DNA"/>
</dbReference>
<evidence type="ECO:0000256" key="2">
    <source>
        <dbReference type="SAM" id="Phobius"/>
    </source>
</evidence>
<feature type="domain" description="Soluble ligand binding" evidence="4">
    <location>
        <begin position="114"/>
        <end position="160"/>
    </location>
</feature>
<evidence type="ECO:0000256" key="1">
    <source>
        <dbReference type="ARBA" id="ARBA00022729"/>
    </source>
</evidence>
<keyword evidence="6" id="KW-1185">Reference proteome</keyword>
<sequence>MQDAVQQDNNKVNYESANIQPNDILKISVESTMPEAAIPYNKTNALGTQPQNIQVLQLDGYLVSVENTIKFPVLGEISTANKTTKALEAEIKDQLTSGGHLVNPTVNVRLLNAKVTILGEVKNPGTYSFTEQNITILQALGYAGDLTINGKRDDILVTREVDGVRKISHIDLTSSAFMNSEFYFIKPNDNIIVNPNNPKVKSAGFIGNVSTILTIASLALSVTILLTR</sequence>
<dbReference type="Proteomes" id="UP001529085">
    <property type="component" value="Unassembled WGS sequence"/>
</dbReference>
<dbReference type="Gene3D" id="3.30.1950.10">
    <property type="entry name" value="wza like domain"/>
    <property type="match status" value="1"/>
</dbReference>
<dbReference type="Pfam" id="PF10531">
    <property type="entry name" value="SLBB"/>
    <property type="match status" value="1"/>
</dbReference>
<comment type="caution">
    <text evidence="5">The sequence shown here is derived from an EMBL/GenBank/DDBJ whole genome shotgun (WGS) entry which is preliminary data.</text>
</comment>
<feature type="transmembrane region" description="Helical" evidence="2">
    <location>
        <begin position="205"/>
        <end position="226"/>
    </location>
</feature>
<evidence type="ECO:0000313" key="6">
    <source>
        <dbReference type="Proteomes" id="UP001529085"/>
    </source>
</evidence>
<dbReference type="Pfam" id="PF02563">
    <property type="entry name" value="Poly_export"/>
    <property type="match status" value="1"/>
</dbReference>
<accession>A0ABT6FYR4</accession>
<keyword evidence="1" id="KW-0732">Signal</keyword>
<dbReference type="Gene3D" id="3.10.560.10">
    <property type="entry name" value="Outer membrane lipoprotein wza domain like"/>
    <property type="match status" value="2"/>
</dbReference>
<organism evidence="5 6">
    <name type="scientific">Winogradskyella marincola</name>
    <dbReference type="NCBI Taxonomy" id="3037795"/>
    <lineage>
        <taxon>Bacteria</taxon>
        <taxon>Pseudomonadati</taxon>
        <taxon>Bacteroidota</taxon>
        <taxon>Flavobacteriia</taxon>
        <taxon>Flavobacteriales</taxon>
        <taxon>Flavobacteriaceae</taxon>
        <taxon>Winogradskyella</taxon>
    </lineage>
</organism>
<reference evidence="5 6" key="1">
    <citation type="submission" date="2023-03" db="EMBL/GenBank/DDBJ databases">
        <title>Strain YYF002 represents a novel species in the genus Winogradskyella isolated from seawater.</title>
        <authorList>
            <person name="Fu Z.-Y."/>
        </authorList>
    </citation>
    <scope>NUCLEOTIDE SEQUENCE [LARGE SCALE GENOMIC DNA]</scope>
    <source>
        <strain evidence="5 6">YYF002</strain>
    </source>
</reference>
<gene>
    <name evidence="5" type="ORF">P7122_02685</name>
</gene>
<dbReference type="RefSeq" id="WP_278004228.1">
    <property type="nucleotide sequence ID" value="NZ_JARSBN010000001.1"/>
</dbReference>
<keyword evidence="2" id="KW-0812">Transmembrane</keyword>
<evidence type="ECO:0000313" key="5">
    <source>
        <dbReference type="EMBL" id="MDG4714764.1"/>
    </source>
</evidence>
<dbReference type="PANTHER" id="PTHR33619">
    <property type="entry name" value="POLYSACCHARIDE EXPORT PROTEIN GFCE-RELATED"/>
    <property type="match status" value="1"/>
</dbReference>
<dbReference type="InterPro" id="IPR019554">
    <property type="entry name" value="Soluble_ligand-bd"/>
</dbReference>
<dbReference type="InterPro" id="IPR049712">
    <property type="entry name" value="Poly_export"/>
</dbReference>
<keyword evidence="2" id="KW-0472">Membrane</keyword>